<dbReference type="SUPFAM" id="SSF46689">
    <property type="entry name" value="Homeodomain-like"/>
    <property type="match status" value="1"/>
</dbReference>
<evidence type="ECO:0000256" key="2">
    <source>
        <dbReference type="ARBA" id="ARBA00023125"/>
    </source>
</evidence>
<evidence type="ECO:0000256" key="1">
    <source>
        <dbReference type="ARBA" id="ARBA00023015"/>
    </source>
</evidence>
<keyword evidence="1" id="KW-0805">Transcription regulation</keyword>
<evidence type="ECO:0000259" key="4">
    <source>
        <dbReference type="PROSITE" id="PS01124"/>
    </source>
</evidence>
<name>A0A9D1HAL6_9FIRM</name>
<dbReference type="AlphaFoldDB" id="A0A9D1HAL6"/>
<dbReference type="Pfam" id="PF20240">
    <property type="entry name" value="DUF6597"/>
    <property type="match status" value="1"/>
</dbReference>
<dbReference type="EMBL" id="DVLX01000006">
    <property type="protein sequence ID" value="HIT98695.1"/>
    <property type="molecule type" value="Genomic_DNA"/>
</dbReference>
<dbReference type="InterPro" id="IPR046532">
    <property type="entry name" value="DUF6597"/>
</dbReference>
<keyword evidence="2" id="KW-0238">DNA-binding</keyword>
<gene>
    <name evidence="5" type="ORF">IAD12_00380</name>
</gene>
<dbReference type="GO" id="GO:0043565">
    <property type="term" value="F:sequence-specific DNA binding"/>
    <property type="evidence" value="ECO:0007669"/>
    <property type="project" value="InterPro"/>
</dbReference>
<keyword evidence="3" id="KW-0804">Transcription</keyword>
<evidence type="ECO:0000256" key="3">
    <source>
        <dbReference type="ARBA" id="ARBA00023163"/>
    </source>
</evidence>
<dbReference type="InterPro" id="IPR018060">
    <property type="entry name" value="HTH_AraC"/>
</dbReference>
<dbReference type="InterPro" id="IPR050204">
    <property type="entry name" value="AraC_XylS_family_regulators"/>
</dbReference>
<reference evidence="5" key="2">
    <citation type="journal article" date="2021" name="PeerJ">
        <title>Extensive microbial diversity within the chicken gut microbiome revealed by metagenomics and culture.</title>
        <authorList>
            <person name="Gilroy R."/>
            <person name="Ravi A."/>
            <person name="Getino M."/>
            <person name="Pursley I."/>
            <person name="Horton D.L."/>
            <person name="Alikhan N.F."/>
            <person name="Baker D."/>
            <person name="Gharbi K."/>
            <person name="Hall N."/>
            <person name="Watson M."/>
            <person name="Adriaenssens E.M."/>
            <person name="Foster-Nyarko E."/>
            <person name="Jarju S."/>
            <person name="Secka A."/>
            <person name="Antonio M."/>
            <person name="Oren A."/>
            <person name="Chaudhuri R.R."/>
            <person name="La Ragione R."/>
            <person name="Hildebrand F."/>
            <person name="Pallen M.J."/>
        </authorList>
    </citation>
    <scope>NUCLEOTIDE SEQUENCE</scope>
    <source>
        <strain evidence="5">CHK176-22527</strain>
    </source>
</reference>
<dbReference type="GO" id="GO:0003700">
    <property type="term" value="F:DNA-binding transcription factor activity"/>
    <property type="evidence" value="ECO:0007669"/>
    <property type="project" value="InterPro"/>
</dbReference>
<sequence length="294" mass="33881">MSFVISRKQYLAPSESRVQYEPLIFEEEGFEVKKIDVTFGHPLYTTVADIFYIKSISDERKILPIIPDGCMTLVFFGNKEKENIQAYICGVTDEIKKISIEPGEYYIFIRFLPGIGFSLINQPANKLTNKALPLKGNLVGGEQIISILERETQLIERIRLISKVIRVNFHSESNKYLIKYCTERILQTQGNIKVEELADETGFTSRHIGKMFERCVGISPKLYSQIIRLQLSMTKILEDRNMLLVDIAIDSGFFDHAHMNRMYKKLIHCSSGDFRKNLFNGLDYEHIDDYISVG</sequence>
<feature type="domain" description="HTH araC/xylS-type" evidence="4">
    <location>
        <begin position="175"/>
        <end position="277"/>
    </location>
</feature>
<dbReference type="Gene3D" id="1.10.10.60">
    <property type="entry name" value="Homeodomain-like"/>
    <property type="match status" value="1"/>
</dbReference>
<dbReference type="PANTHER" id="PTHR46796">
    <property type="entry name" value="HTH-TYPE TRANSCRIPTIONAL ACTIVATOR RHAS-RELATED"/>
    <property type="match status" value="1"/>
</dbReference>
<accession>A0A9D1HAL6</accession>
<comment type="caution">
    <text evidence="5">The sequence shown here is derived from an EMBL/GenBank/DDBJ whole genome shotgun (WGS) entry which is preliminary data.</text>
</comment>
<reference evidence="5" key="1">
    <citation type="submission" date="2020-10" db="EMBL/GenBank/DDBJ databases">
        <authorList>
            <person name="Gilroy R."/>
        </authorList>
    </citation>
    <scope>NUCLEOTIDE SEQUENCE</scope>
    <source>
        <strain evidence="5">CHK176-22527</strain>
    </source>
</reference>
<dbReference type="PANTHER" id="PTHR46796:SF13">
    <property type="entry name" value="HTH-TYPE TRANSCRIPTIONAL ACTIVATOR RHAS"/>
    <property type="match status" value="1"/>
</dbReference>
<evidence type="ECO:0000313" key="5">
    <source>
        <dbReference type="EMBL" id="HIT98695.1"/>
    </source>
</evidence>
<evidence type="ECO:0000313" key="6">
    <source>
        <dbReference type="Proteomes" id="UP000824159"/>
    </source>
</evidence>
<dbReference type="PROSITE" id="PS01124">
    <property type="entry name" value="HTH_ARAC_FAMILY_2"/>
    <property type="match status" value="1"/>
</dbReference>
<protein>
    <submittedName>
        <fullName evidence="5">AraC family transcriptional regulator</fullName>
    </submittedName>
</protein>
<dbReference type="SMART" id="SM00342">
    <property type="entry name" value="HTH_ARAC"/>
    <property type="match status" value="1"/>
</dbReference>
<dbReference type="InterPro" id="IPR009057">
    <property type="entry name" value="Homeodomain-like_sf"/>
</dbReference>
<organism evidence="5 6">
    <name type="scientific">Candidatus Allocopromorpha excrementavium</name>
    <dbReference type="NCBI Taxonomy" id="2840741"/>
    <lineage>
        <taxon>Bacteria</taxon>
        <taxon>Bacillati</taxon>
        <taxon>Bacillota</taxon>
        <taxon>Clostridia</taxon>
        <taxon>Eubacteriales</taxon>
        <taxon>Eubacteriaceae</taxon>
        <taxon>Eubacteriaceae incertae sedis</taxon>
        <taxon>Candidatus Allocopromorpha</taxon>
    </lineage>
</organism>
<proteinExistence type="predicted"/>
<dbReference type="Pfam" id="PF12833">
    <property type="entry name" value="HTH_18"/>
    <property type="match status" value="1"/>
</dbReference>
<dbReference type="Proteomes" id="UP000824159">
    <property type="component" value="Unassembled WGS sequence"/>
</dbReference>